<name>A0A517MSR8_9BACT</name>
<keyword evidence="4" id="KW-1185">Reference proteome</keyword>
<evidence type="ECO:0000259" key="2">
    <source>
        <dbReference type="PROSITE" id="PS51832"/>
    </source>
</evidence>
<dbReference type="InterPro" id="IPR006674">
    <property type="entry name" value="HD_domain"/>
</dbReference>
<dbReference type="PANTHER" id="PTHR43155:SF2">
    <property type="entry name" value="CYCLIC DI-GMP PHOSPHODIESTERASE PA4108"/>
    <property type="match status" value="1"/>
</dbReference>
<dbReference type="Pfam" id="PF13487">
    <property type="entry name" value="HD_5"/>
    <property type="match status" value="1"/>
</dbReference>
<feature type="domain" description="HD-GYP" evidence="2">
    <location>
        <begin position="373"/>
        <end position="568"/>
    </location>
</feature>
<feature type="domain" description="HD" evidence="1">
    <location>
        <begin position="395"/>
        <end position="517"/>
    </location>
</feature>
<dbReference type="InterPro" id="IPR003607">
    <property type="entry name" value="HD/PDEase_dom"/>
</dbReference>
<dbReference type="SUPFAM" id="SSF109604">
    <property type="entry name" value="HD-domain/PDEase-like"/>
    <property type="match status" value="1"/>
</dbReference>
<dbReference type="KEGG" id="amob:HG15A2_11770"/>
<dbReference type="PANTHER" id="PTHR43155">
    <property type="entry name" value="CYCLIC DI-GMP PHOSPHODIESTERASE PA4108-RELATED"/>
    <property type="match status" value="1"/>
</dbReference>
<dbReference type="OrthoDB" id="9804747at2"/>
<gene>
    <name evidence="3" type="primary">rpfG_1</name>
    <name evidence="3" type="ORF">HG15A2_11770</name>
</gene>
<accession>A0A517MSR8</accession>
<dbReference type="PROSITE" id="PS51832">
    <property type="entry name" value="HD_GYP"/>
    <property type="match status" value="1"/>
</dbReference>
<protein>
    <submittedName>
        <fullName evidence="3">Cyclic di-GMP phosphodiesterase response regulator RpfG</fullName>
        <ecNumber evidence="3">3.1.4.52</ecNumber>
    </submittedName>
</protein>
<evidence type="ECO:0000313" key="3">
    <source>
        <dbReference type="EMBL" id="QDS97909.1"/>
    </source>
</evidence>
<dbReference type="PROSITE" id="PS51831">
    <property type="entry name" value="HD"/>
    <property type="match status" value="1"/>
</dbReference>
<dbReference type="RefSeq" id="WP_145058660.1">
    <property type="nucleotide sequence ID" value="NZ_CP036263.1"/>
</dbReference>
<dbReference type="SMART" id="SM00471">
    <property type="entry name" value="HDc"/>
    <property type="match status" value="1"/>
</dbReference>
<dbReference type="Proteomes" id="UP000319852">
    <property type="component" value="Chromosome"/>
</dbReference>
<dbReference type="Gene3D" id="1.10.3210.10">
    <property type="entry name" value="Hypothetical protein af1432"/>
    <property type="match status" value="1"/>
</dbReference>
<evidence type="ECO:0000259" key="1">
    <source>
        <dbReference type="PROSITE" id="PS51831"/>
    </source>
</evidence>
<reference evidence="3 4" key="1">
    <citation type="submission" date="2019-02" db="EMBL/GenBank/DDBJ databases">
        <title>Deep-cultivation of Planctomycetes and their phenomic and genomic characterization uncovers novel biology.</title>
        <authorList>
            <person name="Wiegand S."/>
            <person name="Jogler M."/>
            <person name="Boedeker C."/>
            <person name="Pinto D."/>
            <person name="Vollmers J."/>
            <person name="Rivas-Marin E."/>
            <person name="Kohn T."/>
            <person name="Peeters S.H."/>
            <person name="Heuer A."/>
            <person name="Rast P."/>
            <person name="Oberbeckmann S."/>
            <person name="Bunk B."/>
            <person name="Jeske O."/>
            <person name="Meyerdierks A."/>
            <person name="Storesund J.E."/>
            <person name="Kallscheuer N."/>
            <person name="Luecker S."/>
            <person name="Lage O.M."/>
            <person name="Pohl T."/>
            <person name="Merkel B.J."/>
            <person name="Hornburger P."/>
            <person name="Mueller R.-W."/>
            <person name="Bruemmer F."/>
            <person name="Labrenz M."/>
            <person name="Spormann A.M."/>
            <person name="Op den Camp H."/>
            <person name="Overmann J."/>
            <person name="Amann R."/>
            <person name="Jetten M.S.M."/>
            <person name="Mascher T."/>
            <person name="Medema M.H."/>
            <person name="Devos D.P."/>
            <person name="Kaster A.-K."/>
            <person name="Ovreas L."/>
            <person name="Rohde M."/>
            <person name="Galperin M.Y."/>
            <person name="Jogler C."/>
        </authorList>
    </citation>
    <scope>NUCLEOTIDE SEQUENCE [LARGE SCALE GENOMIC DNA]</scope>
    <source>
        <strain evidence="3 4">HG15A2</strain>
    </source>
</reference>
<keyword evidence="3" id="KW-0378">Hydrolase</keyword>
<sequence>MPALVPPYPPTAFVPLLSQDILAQESPVDVSAKLGGVRACPARLEVAIRKLERTFDRPFSLVCADTGELVRTSPAILHYDVYNHLSVLKEVAQRGTPEIIEEESPLALLAIPLDSLECGQDYVAVALFVTALVSCETEIAQAAKVFDMDASRALAAVRQIEVWPVRLLTQVAEISLENLTQDLAVSKMRNQRDEAIAHADDTYVELDLLHRITGQLHVAQNEATLWQDALRWLSDSIPAQCLAVVARQAENPGEYELQLGDSVDVLTYGECPIDLNSLIEFTHRLNPKISKRTMVLSRAETSLPTWYYPTVRELICVPLNQADRQQGWLLALNHRGSEQAELKEFGSVESQLLASAGTILSVHSSNLRRFSDQEQLFSSAVHALTSAIDAKDRYTSGHSDRVARVSVCLAEHLGLSKEEIETIYLGGLLHDIGKIGIDDQVLNKPGELTAEEFEHIKQHPQFGYDILKGVRQLDNILPLVLHHHESWDGMGYPHHLRGNEIPLLARIVAVADAYDAMGSDRPYRKGMPVEKLDAILRNGAGQQWDKNVVEAFFAVREEIREISATDPNNVLTGGLAPVSKS</sequence>
<dbReference type="GO" id="GO:0071111">
    <property type="term" value="F:cyclic-guanylate-specific phosphodiesterase activity"/>
    <property type="evidence" value="ECO:0007669"/>
    <property type="project" value="UniProtKB-EC"/>
</dbReference>
<evidence type="ECO:0000313" key="4">
    <source>
        <dbReference type="Proteomes" id="UP000319852"/>
    </source>
</evidence>
<dbReference type="EC" id="3.1.4.52" evidence="3"/>
<dbReference type="AlphaFoldDB" id="A0A517MSR8"/>
<dbReference type="EMBL" id="CP036263">
    <property type="protein sequence ID" value="QDS97909.1"/>
    <property type="molecule type" value="Genomic_DNA"/>
</dbReference>
<proteinExistence type="predicted"/>
<dbReference type="InterPro" id="IPR037522">
    <property type="entry name" value="HD_GYP_dom"/>
</dbReference>
<dbReference type="CDD" id="cd00077">
    <property type="entry name" value="HDc"/>
    <property type="match status" value="1"/>
</dbReference>
<organism evidence="3 4">
    <name type="scientific">Adhaeretor mobilis</name>
    <dbReference type="NCBI Taxonomy" id="1930276"/>
    <lineage>
        <taxon>Bacteria</taxon>
        <taxon>Pseudomonadati</taxon>
        <taxon>Planctomycetota</taxon>
        <taxon>Planctomycetia</taxon>
        <taxon>Pirellulales</taxon>
        <taxon>Lacipirellulaceae</taxon>
        <taxon>Adhaeretor</taxon>
    </lineage>
</organism>